<dbReference type="STRING" id="471704.A0A151JAJ9"/>
<evidence type="ECO:0000313" key="11">
    <source>
        <dbReference type="EMBL" id="KYN21973.1"/>
    </source>
</evidence>
<feature type="domain" description="Amino acid transporter transmembrane" evidence="10">
    <location>
        <begin position="6"/>
        <end position="393"/>
    </location>
</feature>
<reference evidence="11 12" key="1">
    <citation type="submission" date="2015-09" db="EMBL/GenBank/DDBJ databases">
        <title>Trachymyrmex cornetzi WGS genome.</title>
        <authorList>
            <person name="Nygaard S."/>
            <person name="Hu H."/>
            <person name="Boomsma J."/>
            <person name="Zhang G."/>
        </authorList>
    </citation>
    <scope>NUCLEOTIDE SEQUENCE [LARGE SCALE GENOMIC DNA]</scope>
    <source>
        <strain evidence="11">Tcor2-1</strain>
        <tissue evidence="11">Whole body</tissue>
    </source>
</reference>
<dbReference type="Pfam" id="PF01490">
    <property type="entry name" value="Aa_trans"/>
    <property type="match status" value="1"/>
</dbReference>
<organism evidence="11 12">
    <name type="scientific">Trachymyrmex cornetzi</name>
    <dbReference type="NCBI Taxonomy" id="471704"/>
    <lineage>
        <taxon>Eukaryota</taxon>
        <taxon>Metazoa</taxon>
        <taxon>Ecdysozoa</taxon>
        <taxon>Arthropoda</taxon>
        <taxon>Hexapoda</taxon>
        <taxon>Insecta</taxon>
        <taxon>Pterygota</taxon>
        <taxon>Neoptera</taxon>
        <taxon>Endopterygota</taxon>
        <taxon>Hymenoptera</taxon>
        <taxon>Apocrita</taxon>
        <taxon>Aculeata</taxon>
        <taxon>Formicoidea</taxon>
        <taxon>Formicidae</taxon>
        <taxon>Myrmicinae</taxon>
        <taxon>Trachymyrmex</taxon>
    </lineage>
</organism>
<feature type="transmembrane region" description="Helical" evidence="9">
    <location>
        <begin position="274"/>
        <end position="294"/>
    </location>
</feature>
<feature type="transmembrane region" description="Helical" evidence="9">
    <location>
        <begin position="12"/>
        <end position="29"/>
    </location>
</feature>
<evidence type="ECO:0000256" key="6">
    <source>
        <dbReference type="ARBA" id="ARBA00023136"/>
    </source>
</evidence>
<keyword evidence="5 9" id="KW-1133">Transmembrane helix</keyword>
<evidence type="ECO:0000256" key="1">
    <source>
        <dbReference type="ARBA" id="ARBA00004141"/>
    </source>
</evidence>
<feature type="compositionally biased region" description="Basic and acidic residues" evidence="8">
    <location>
        <begin position="895"/>
        <end position="914"/>
    </location>
</feature>
<comment type="subcellular location">
    <subcellularLocation>
        <location evidence="1">Membrane</location>
        <topology evidence="1">Multi-pass membrane protein</topology>
    </subcellularLocation>
</comment>
<accession>A0A151JAJ9</accession>
<feature type="region of interest" description="Disordered" evidence="8">
    <location>
        <begin position="886"/>
        <end position="941"/>
    </location>
</feature>
<evidence type="ECO:0000256" key="2">
    <source>
        <dbReference type="ARBA" id="ARBA00022448"/>
    </source>
</evidence>
<evidence type="ECO:0000256" key="8">
    <source>
        <dbReference type="SAM" id="MobiDB-lite"/>
    </source>
</evidence>
<name>A0A151JAJ9_9HYME</name>
<feature type="transmembrane region" description="Helical" evidence="9">
    <location>
        <begin position="374"/>
        <end position="395"/>
    </location>
</feature>
<evidence type="ECO:0000256" key="9">
    <source>
        <dbReference type="SAM" id="Phobius"/>
    </source>
</evidence>
<feature type="transmembrane region" description="Helical" evidence="9">
    <location>
        <begin position="123"/>
        <end position="141"/>
    </location>
</feature>
<evidence type="ECO:0000256" key="7">
    <source>
        <dbReference type="SAM" id="Coils"/>
    </source>
</evidence>
<evidence type="ECO:0000256" key="5">
    <source>
        <dbReference type="ARBA" id="ARBA00022989"/>
    </source>
</evidence>
<dbReference type="PANTHER" id="PTHR22950:SF646">
    <property type="entry name" value="SODIUM-COUPLED NEUTRAL AMINO ACID TRANSPORTER 10-RELATED"/>
    <property type="match status" value="1"/>
</dbReference>
<dbReference type="GO" id="GO:0015179">
    <property type="term" value="F:L-amino acid transmembrane transporter activity"/>
    <property type="evidence" value="ECO:0007669"/>
    <property type="project" value="TreeGrafter"/>
</dbReference>
<keyword evidence="7" id="KW-0175">Coiled coil</keyword>
<keyword evidence="3 9" id="KW-0812">Transmembrane</keyword>
<feature type="compositionally biased region" description="Basic and acidic residues" evidence="8">
    <location>
        <begin position="922"/>
        <end position="941"/>
    </location>
</feature>
<evidence type="ECO:0000313" key="12">
    <source>
        <dbReference type="Proteomes" id="UP000078492"/>
    </source>
</evidence>
<proteinExistence type="predicted"/>
<dbReference type="GO" id="GO:0016020">
    <property type="term" value="C:membrane"/>
    <property type="evidence" value="ECO:0007669"/>
    <property type="project" value="UniProtKB-SubCell"/>
</dbReference>
<feature type="transmembrane region" description="Helical" evidence="9">
    <location>
        <begin position="340"/>
        <end position="362"/>
    </location>
</feature>
<feature type="transmembrane region" description="Helical" evidence="9">
    <location>
        <begin position="35"/>
        <end position="58"/>
    </location>
</feature>
<feature type="transmembrane region" description="Helical" evidence="9">
    <location>
        <begin position="230"/>
        <end position="254"/>
    </location>
</feature>
<feature type="transmembrane region" description="Helical" evidence="9">
    <location>
        <begin position="148"/>
        <end position="168"/>
    </location>
</feature>
<dbReference type="AlphaFoldDB" id="A0A151JAJ9"/>
<evidence type="ECO:0000256" key="3">
    <source>
        <dbReference type="ARBA" id="ARBA00022692"/>
    </source>
</evidence>
<feature type="transmembrane region" description="Helical" evidence="9">
    <location>
        <begin position="83"/>
        <end position="103"/>
    </location>
</feature>
<keyword evidence="12" id="KW-1185">Reference proteome</keyword>
<dbReference type="InterPro" id="IPR013057">
    <property type="entry name" value="AA_transpt_TM"/>
</dbReference>
<feature type="transmembrane region" description="Helical" evidence="9">
    <location>
        <begin position="315"/>
        <end position="334"/>
    </location>
</feature>
<dbReference type="KEGG" id="tcz:108759477"/>
<feature type="coiled-coil region" evidence="7">
    <location>
        <begin position="796"/>
        <end position="823"/>
    </location>
</feature>
<gene>
    <name evidence="11" type="ORF">ALC57_05649</name>
</gene>
<feature type="transmembrane region" description="Helical" evidence="9">
    <location>
        <begin position="188"/>
        <end position="209"/>
    </location>
</feature>
<dbReference type="EMBL" id="KQ979308">
    <property type="protein sequence ID" value="KYN21973.1"/>
    <property type="molecule type" value="Genomic_DNA"/>
</dbReference>
<dbReference type="OrthoDB" id="513400at2759"/>
<dbReference type="Proteomes" id="UP000078492">
    <property type="component" value="Unassembled WGS sequence"/>
</dbReference>
<keyword evidence="4" id="KW-0029">Amino-acid transport</keyword>
<evidence type="ECO:0000259" key="10">
    <source>
        <dbReference type="Pfam" id="PF01490"/>
    </source>
</evidence>
<protein>
    <submittedName>
        <fullName evidence="11">Putative sodium-coupled neutral amino acid transporter 10</fullName>
    </submittedName>
</protein>
<evidence type="ECO:0000256" key="4">
    <source>
        <dbReference type="ARBA" id="ARBA00022970"/>
    </source>
</evidence>
<keyword evidence="6 9" id="KW-0472">Membrane</keyword>
<dbReference type="PANTHER" id="PTHR22950">
    <property type="entry name" value="AMINO ACID TRANSPORTER"/>
    <property type="match status" value="1"/>
</dbReference>
<sequence length="997" mass="113306">MILKMISQMSHVMTLANSIIGVSVLAMPFCFKQCGIVLAVLVLLLCSTLSRLACYFLVKSAVISRRRNFELLAFHAFGHMGKFLAELFIIGFMLGTCIAYFVVVGDLGPQIICKMMSKNPADIRTSLLIFTGLFIVLPLGLLRNIDSLSSICTATIVFYLCLVLKIMGESTLHIFMGDWFNNVNYWRPAGILQCLPIFSMALFCQTQLFEIYETIPNVSLEKMNDVVRGALNICTLVYMCVGLFGYIAFCTQPFTGNILLSFEPSITSELIKLGFVFSVAFSFPLVIFPCRASLNSLLFRRVYTHEPSVNYLSEFRFRCLTIAIVSISLIVGILVPNIEFVLGIVGSTIGVMICLIFPTVFFISISSKNTNERLIAQCILIVGVWIMILGTYANLYAIEKSTNTKLAVTNKPLAQINNLPLEIIKDDLHIIPDIPNSLELIPRAKDKINQLPDINVIGKTLNLKVEDVRQEPPIPVERMIISEKPNVEKSDKIVVGSLVPEIKNIDETIKNENLNAQAQEVAINIDNAKIDKPVTLKAEEKIKIIEEKEQSLDLQKNDNLVLDAIKKEESELAADGDIANARAVERHEQLRKTLEKHKLEQRQMMQEQKEILKDIKEQKQEFEREKQRMAKDEILKKNEKIQIDVKENVLPESNLIENSKKENSIKNNEIIIEKNNKEILKKDWSNADKIKLNEKHEKPRDENNNVDIAVENNKEKLDVFREVSQNKNVEIPQKISENTPDKFPLIKEVDRETPEKSLHTQKEKQDKTKVERIEFNDSKNMKGPILNALTKGVLQRSVMEEELAKKNNNRRLKEEKSEILTNEVVNASDKSQEKYDEKYSVPIALKMMNQSKLDKVIVPSLNKSEPEILMIRRDILENNEREKRDIDGEANVNDTKVESDHLTEKPESLVKDANDANSETCSKLRESSKKSEAEKESESRIIKSSTTEVPLINTNLYLSEQRIMKTISIDQHAALDSKYASMNQEDKILSPKDKTEI</sequence>
<feature type="coiled-coil region" evidence="7">
    <location>
        <begin position="580"/>
        <end position="635"/>
    </location>
</feature>
<keyword evidence="2" id="KW-0813">Transport</keyword>